<accession>A0A840WPM3</accession>
<evidence type="ECO:0008006" key="5">
    <source>
        <dbReference type="Google" id="ProtNLM"/>
    </source>
</evidence>
<feature type="region of interest" description="Disordered" evidence="1">
    <location>
        <begin position="59"/>
        <end position="87"/>
    </location>
</feature>
<dbReference type="EMBL" id="JACHDO010000001">
    <property type="protein sequence ID" value="MBB5494961.1"/>
    <property type="molecule type" value="Genomic_DNA"/>
</dbReference>
<dbReference type="AlphaFoldDB" id="A0A840WPM3"/>
<keyword evidence="4" id="KW-1185">Reference proteome</keyword>
<feature type="chain" id="PRO_5038907290" description="LppX_LprAFG lipoprotein" evidence="2">
    <location>
        <begin position="18"/>
        <end position="263"/>
    </location>
</feature>
<dbReference type="PROSITE" id="PS51257">
    <property type="entry name" value="PROKAR_LIPOPROTEIN"/>
    <property type="match status" value="1"/>
</dbReference>
<dbReference type="Proteomes" id="UP000579647">
    <property type="component" value="Unassembled WGS sequence"/>
</dbReference>
<sequence>MESPRSTTALACAPALAAVLTLSGCVLFGAADRPWHEDADPGALLSALADAADRADNYTLEMGFGPGSPGGPEGSEGPDGSGTRLSYEVSDSPAAVRATLTRADGSELVVVYPEGGEALLHDTGGLLGAPTEWVRGDTLLPEPAPAEVFDLASLSALVDLIAGMEEVEAGPAESVGGTEVLPLTGVLPAASDGAAAERGAVAPLLGEDASGALDVSVWVDRSGFPVRVESSGEQASLWLEFSDRDRTSFHVPNGDEVSEPVRP</sequence>
<reference evidence="3 4" key="1">
    <citation type="submission" date="2020-08" db="EMBL/GenBank/DDBJ databases">
        <title>Sequencing the genomes of 1000 actinobacteria strains.</title>
        <authorList>
            <person name="Klenk H.-P."/>
        </authorList>
    </citation>
    <scope>NUCLEOTIDE SEQUENCE [LARGE SCALE GENOMIC DNA]</scope>
    <source>
        <strain evidence="3 4">DSM 44598</strain>
    </source>
</reference>
<dbReference type="Gene3D" id="2.50.20.20">
    <property type="match status" value="1"/>
</dbReference>
<evidence type="ECO:0000313" key="4">
    <source>
        <dbReference type="Proteomes" id="UP000579647"/>
    </source>
</evidence>
<evidence type="ECO:0000256" key="1">
    <source>
        <dbReference type="SAM" id="MobiDB-lite"/>
    </source>
</evidence>
<name>A0A840WPM3_9ACTN</name>
<gene>
    <name evidence="3" type="ORF">HNR07_006098</name>
</gene>
<feature type="compositionally biased region" description="Gly residues" evidence="1">
    <location>
        <begin position="64"/>
        <end position="80"/>
    </location>
</feature>
<evidence type="ECO:0000256" key="2">
    <source>
        <dbReference type="SAM" id="SignalP"/>
    </source>
</evidence>
<comment type="caution">
    <text evidence="3">The sequence shown here is derived from an EMBL/GenBank/DDBJ whole genome shotgun (WGS) entry which is preliminary data.</text>
</comment>
<protein>
    <recommendedName>
        <fullName evidence="5">LppX_LprAFG lipoprotein</fullName>
    </recommendedName>
</protein>
<keyword evidence="2" id="KW-0732">Signal</keyword>
<evidence type="ECO:0000313" key="3">
    <source>
        <dbReference type="EMBL" id="MBB5494961.1"/>
    </source>
</evidence>
<proteinExistence type="predicted"/>
<dbReference type="RefSeq" id="WP_184369206.1">
    <property type="nucleotide sequence ID" value="NZ_BAAAKM010000125.1"/>
</dbReference>
<feature type="signal peptide" evidence="2">
    <location>
        <begin position="1"/>
        <end position="17"/>
    </location>
</feature>
<organism evidence="3 4">
    <name type="scientific">Nocardiopsis metallicus</name>
    <dbReference type="NCBI Taxonomy" id="179819"/>
    <lineage>
        <taxon>Bacteria</taxon>
        <taxon>Bacillati</taxon>
        <taxon>Actinomycetota</taxon>
        <taxon>Actinomycetes</taxon>
        <taxon>Streptosporangiales</taxon>
        <taxon>Nocardiopsidaceae</taxon>
        <taxon>Nocardiopsis</taxon>
    </lineage>
</organism>